<name>A0A6J7ZN42_PLARU</name>
<accession>A0A6J7ZN42</accession>
<dbReference type="Proteomes" id="UP000196521">
    <property type="component" value="Chromosome"/>
</dbReference>
<dbReference type="EMBL" id="LR812490">
    <property type="protein sequence ID" value="CAC5344141.1"/>
    <property type="molecule type" value="Genomic_DNA"/>
</dbReference>
<organism evidence="1 2">
    <name type="scientific">Planktothrix rubescens CCAP 1459/22</name>
    <dbReference type="NCBI Taxonomy" id="329571"/>
    <lineage>
        <taxon>Bacteria</taxon>
        <taxon>Bacillati</taxon>
        <taxon>Cyanobacteriota</taxon>
        <taxon>Cyanophyceae</taxon>
        <taxon>Oscillatoriophycideae</taxon>
        <taxon>Oscillatoriales</taxon>
        <taxon>Microcoleaceae</taxon>
        <taxon>Planktothrix</taxon>
    </lineage>
</organism>
<comment type="caution">
    <text evidence="1">The sequence shown here is derived from an EMBL/GenBank/DDBJ whole genome shotgun (WGS) entry which is preliminary data.</text>
</comment>
<sequence length="48" mass="5268">MGWAEDAGGNIIIYSTRDIGTQWLTPEYKKLWLSALGIKNLMIGSASP</sequence>
<keyword evidence="2" id="KW-1185">Reference proteome</keyword>
<dbReference type="AlphaFoldDB" id="A0A6J7ZN42"/>
<gene>
    <name evidence="1" type="ORF">PLAN_40556</name>
</gene>
<dbReference type="EMBL" id="CZCZ02000014">
    <property type="protein sequence ID" value="CAC5344141.1"/>
    <property type="molecule type" value="Genomic_DNA"/>
</dbReference>
<protein>
    <submittedName>
        <fullName evidence="1">Uncharacterized protein</fullName>
    </submittedName>
</protein>
<evidence type="ECO:0000313" key="2">
    <source>
        <dbReference type="Proteomes" id="UP000196521"/>
    </source>
</evidence>
<reference evidence="1" key="1">
    <citation type="submission" date="2020-05" db="EMBL/GenBank/DDBJ databases">
        <authorList>
            <consortium name="Genoscope - CEA"/>
            <person name="William W."/>
        </authorList>
    </citation>
    <scope>NUCLEOTIDE SEQUENCE [LARGE SCALE GENOMIC DNA]</scope>
    <source>
        <strain evidence="1">PCC 7821</strain>
    </source>
</reference>
<proteinExistence type="predicted"/>
<evidence type="ECO:0000313" key="1">
    <source>
        <dbReference type="EMBL" id="CAC5344141.1"/>
    </source>
</evidence>